<dbReference type="RefSeq" id="XP_003059213.1">
    <property type="nucleotide sequence ID" value="XM_003059167.1"/>
</dbReference>
<gene>
    <name evidence="3" type="ORF">MICPUCDRAFT_58843</name>
</gene>
<keyword evidence="1" id="KW-0175">Coiled coil</keyword>
<feature type="coiled-coil region" evidence="1">
    <location>
        <begin position="5"/>
        <end position="185"/>
    </location>
</feature>
<dbReference type="Pfam" id="PF09755">
    <property type="entry name" value="DUF2046"/>
    <property type="match status" value="2"/>
</dbReference>
<dbReference type="PANTHER" id="PTHR15276:SF0">
    <property type="entry name" value="COILED-COIL DOMAIN-CONTAINING PROTEIN 6"/>
    <property type="match status" value="1"/>
</dbReference>
<evidence type="ECO:0000256" key="1">
    <source>
        <dbReference type="SAM" id="Coils"/>
    </source>
</evidence>
<dbReference type="GeneID" id="9684653"/>
<dbReference type="KEGG" id="mpp:MICPUCDRAFT_58843"/>
<feature type="compositionally biased region" description="Low complexity" evidence="2">
    <location>
        <begin position="252"/>
        <end position="261"/>
    </location>
</feature>
<dbReference type="EMBL" id="GG663740">
    <property type="protein sequence ID" value="EEH56345.1"/>
    <property type="molecule type" value="Genomic_DNA"/>
</dbReference>
<protein>
    <submittedName>
        <fullName evidence="3">Predicted protein</fullName>
    </submittedName>
</protein>
<dbReference type="AlphaFoldDB" id="C1MUK5"/>
<feature type="compositionally biased region" description="Low complexity" evidence="2">
    <location>
        <begin position="360"/>
        <end position="372"/>
    </location>
</feature>
<feature type="compositionally biased region" description="Gly residues" evidence="2">
    <location>
        <begin position="380"/>
        <end position="398"/>
    </location>
</feature>
<feature type="region of interest" description="Disordered" evidence="2">
    <location>
        <begin position="247"/>
        <end position="324"/>
    </location>
</feature>
<dbReference type="PANTHER" id="PTHR15276">
    <property type="entry name" value="H4 D10S170 PROTEIN-RELATED"/>
    <property type="match status" value="1"/>
</dbReference>
<feature type="compositionally biased region" description="Gly residues" evidence="2">
    <location>
        <begin position="290"/>
        <end position="317"/>
    </location>
</feature>
<accession>C1MUK5</accession>
<feature type="compositionally biased region" description="Low complexity" evidence="2">
    <location>
        <begin position="278"/>
        <end position="289"/>
    </location>
</feature>
<dbReference type="InterPro" id="IPR019152">
    <property type="entry name" value="DUF2046"/>
</dbReference>
<keyword evidence="4" id="KW-1185">Reference proteome</keyword>
<evidence type="ECO:0000256" key="2">
    <source>
        <dbReference type="SAM" id="MobiDB-lite"/>
    </source>
</evidence>
<sequence>MSVSASEIEEVRAALERSKLEAAREKARAAAYADEIRALKAANLAAHRKDEHEEENVTNALVKKLERVNAEKRDMLMRVEQEEEFITNALQKRLDRVVREKLDLEARMAREHARTETNEKKLGALTEELSALARQKVDLERALEAEQECIVNKLTKQTAGLAKEREALRAEREALRRQVETLLRRVFLTPVPIRPRSRCERRDKVRLGREKISLENTMEAEEEHIVNRLQSQLLEMYQRNRFLERRLEAGGSQTPSVVSESETSDDEIGAHARGRGGASSHSAHHAGGSPHHGGNPGHGGGARGMGGLGGGSFGSSRGGAPHYGSHAPWEREMYASAFNGRRRKSGGSSVVSVATSATASTYQDSIGTSTTTRSERDGGSRGGGGKSGGGGGGGGGGEKPGREEAADGASGLGVISISRASTPPASESVDATPISTPRSARSVEDGR</sequence>
<dbReference type="Proteomes" id="UP000001876">
    <property type="component" value="Unassembled WGS sequence"/>
</dbReference>
<dbReference type="OMA" id="GGYAIQQ"/>
<reference evidence="3 4" key="1">
    <citation type="journal article" date="2009" name="Science">
        <title>Green evolution and dynamic adaptations revealed by genomes of the marine picoeukaryotes Micromonas.</title>
        <authorList>
            <person name="Worden A.Z."/>
            <person name="Lee J.H."/>
            <person name="Mock T."/>
            <person name="Rouze P."/>
            <person name="Simmons M.P."/>
            <person name="Aerts A.L."/>
            <person name="Allen A.E."/>
            <person name="Cuvelier M.L."/>
            <person name="Derelle E."/>
            <person name="Everett M.V."/>
            <person name="Foulon E."/>
            <person name="Grimwood J."/>
            <person name="Gundlach H."/>
            <person name="Henrissat B."/>
            <person name="Napoli C."/>
            <person name="McDonald S.M."/>
            <person name="Parker M.S."/>
            <person name="Rombauts S."/>
            <person name="Salamov A."/>
            <person name="Von Dassow P."/>
            <person name="Badger J.H."/>
            <person name="Coutinho P.M."/>
            <person name="Demir E."/>
            <person name="Dubchak I."/>
            <person name="Gentemann C."/>
            <person name="Eikrem W."/>
            <person name="Gready J.E."/>
            <person name="John U."/>
            <person name="Lanier W."/>
            <person name="Lindquist E.A."/>
            <person name="Lucas S."/>
            <person name="Mayer K.F."/>
            <person name="Moreau H."/>
            <person name="Not F."/>
            <person name="Otillar R."/>
            <person name="Panaud O."/>
            <person name="Pangilinan J."/>
            <person name="Paulsen I."/>
            <person name="Piegu B."/>
            <person name="Poliakov A."/>
            <person name="Robbens S."/>
            <person name="Schmutz J."/>
            <person name="Toulza E."/>
            <person name="Wyss T."/>
            <person name="Zelensky A."/>
            <person name="Zhou K."/>
            <person name="Armbrust E.V."/>
            <person name="Bhattacharya D."/>
            <person name="Goodenough U.W."/>
            <person name="Van de Peer Y."/>
            <person name="Grigoriev I.V."/>
        </authorList>
    </citation>
    <scope>NUCLEOTIDE SEQUENCE [LARGE SCALE GENOMIC DNA]</scope>
    <source>
        <strain evidence="3 4">CCMP1545</strain>
    </source>
</reference>
<dbReference type="OrthoDB" id="509410at2759"/>
<dbReference type="eggNOG" id="KOG2129">
    <property type="taxonomic scope" value="Eukaryota"/>
</dbReference>
<organism evidence="4">
    <name type="scientific">Micromonas pusilla (strain CCMP1545)</name>
    <name type="common">Picoplanktonic green alga</name>
    <dbReference type="NCBI Taxonomy" id="564608"/>
    <lineage>
        <taxon>Eukaryota</taxon>
        <taxon>Viridiplantae</taxon>
        <taxon>Chlorophyta</taxon>
        <taxon>Mamiellophyceae</taxon>
        <taxon>Mamiellales</taxon>
        <taxon>Mamiellaceae</taxon>
        <taxon>Micromonas</taxon>
    </lineage>
</organism>
<dbReference type="STRING" id="564608.C1MUK5"/>
<name>C1MUK5_MICPC</name>
<evidence type="ECO:0000313" key="3">
    <source>
        <dbReference type="EMBL" id="EEH56345.1"/>
    </source>
</evidence>
<proteinExistence type="predicted"/>
<evidence type="ECO:0000313" key="4">
    <source>
        <dbReference type="Proteomes" id="UP000001876"/>
    </source>
</evidence>
<feature type="region of interest" description="Disordered" evidence="2">
    <location>
        <begin position="360"/>
        <end position="447"/>
    </location>
</feature>